<evidence type="ECO:0000313" key="2">
    <source>
        <dbReference type="EMBL" id="MOY41268.1"/>
    </source>
</evidence>
<feature type="signal peptide" evidence="1">
    <location>
        <begin position="1"/>
        <end position="18"/>
    </location>
</feature>
<evidence type="ECO:0000256" key="1">
    <source>
        <dbReference type="SAM" id="SignalP"/>
    </source>
</evidence>
<proteinExistence type="predicted"/>
<feature type="chain" id="PRO_5020023207" evidence="1">
    <location>
        <begin position="19"/>
        <end position="78"/>
    </location>
</feature>
<sequence>MLCQERTVILFVLKGLLAACSLRGTGHRPLIGFSSHSCAGTTWVEVVSVCVNQPRQHSVIGLYKGSGGNVELVVSAPT</sequence>
<accession>A0A4D5RVI5</accession>
<keyword evidence="1" id="KW-0732">Signal</keyword>
<dbReference type="AlphaFoldDB" id="A0A4D5RVI5"/>
<reference evidence="2" key="1">
    <citation type="submission" date="2019-04" db="EMBL/GenBank/DDBJ databases">
        <title>An insight into the mialome of Ixodes scapularis.</title>
        <authorList>
            <person name="Ribeiro J.M."/>
            <person name="Mather T.N."/>
            <person name="Karim S."/>
        </authorList>
    </citation>
    <scope>NUCLEOTIDE SEQUENCE</scope>
</reference>
<name>A0A4D5RVI5_IXOSC</name>
<dbReference type="EMBL" id="GHJT01007297">
    <property type="protein sequence ID" value="MOY41268.1"/>
    <property type="molecule type" value="Transcribed_RNA"/>
</dbReference>
<organism evidence="2">
    <name type="scientific">Ixodes scapularis</name>
    <name type="common">Black-legged tick</name>
    <name type="synonym">Deer tick</name>
    <dbReference type="NCBI Taxonomy" id="6945"/>
    <lineage>
        <taxon>Eukaryota</taxon>
        <taxon>Metazoa</taxon>
        <taxon>Ecdysozoa</taxon>
        <taxon>Arthropoda</taxon>
        <taxon>Chelicerata</taxon>
        <taxon>Arachnida</taxon>
        <taxon>Acari</taxon>
        <taxon>Parasitiformes</taxon>
        <taxon>Ixodida</taxon>
        <taxon>Ixodoidea</taxon>
        <taxon>Ixodidae</taxon>
        <taxon>Ixodinae</taxon>
        <taxon>Ixodes</taxon>
    </lineage>
</organism>
<protein>
    <submittedName>
        <fullName evidence="2">Putative secreted protein</fullName>
    </submittedName>
</protein>